<comment type="similarity">
    <text evidence="2">Belongs to the polysaccharide synthase family.</text>
</comment>
<reference evidence="9" key="1">
    <citation type="submission" date="2018-11" db="EMBL/GenBank/DDBJ databases">
        <title>Proposal to divide the Flavobacteriaceae and reorganize its genera based on Amino Acid Identity values calculated from whole genome sequences.</title>
        <authorList>
            <person name="Nicholson A.C."/>
            <person name="Gulvik C.A."/>
            <person name="Whitney A.M."/>
            <person name="Humrighouse B.W."/>
            <person name="Bell M."/>
            <person name="Holmes B."/>
            <person name="Steigerwalt A."/>
            <person name="Villarma A."/>
            <person name="Sheth M."/>
            <person name="Batra D."/>
            <person name="Pryor J."/>
            <person name="Bernardet J.-F."/>
            <person name="Hugo C."/>
            <person name="Kampfer P."/>
            <person name="Newman J."/>
            <person name="Mcquiston J.R."/>
        </authorList>
    </citation>
    <scope>NUCLEOTIDE SEQUENCE [LARGE SCALE GENOMIC DNA]</scope>
    <source>
        <strain evidence="9">DSM 22165</strain>
    </source>
</reference>
<feature type="transmembrane region" description="Helical" evidence="7">
    <location>
        <begin position="114"/>
        <end position="133"/>
    </location>
</feature>
<feature type="transmembrane region" description="Helical" evidence="7">
    <location>
        <begin position="180"/>
        <end position="198"/>
    </location>
</feature>
<comment type="subcellular location">
    <subcellularLocation>
        <location evidence="1">Cell membrane</location>
        <topology evidence="1">Multi-pass membrane protein</topology>
    </subcellularLocation>
</comment>
<accession>A0A3N0X6H3</accession>
<keyword evidence="3" id="KW-1003">Cell membrane</keyword>
<evidence type="ECO:0000256" key="4">
    <source>
        <dbReference type="ARBA" id="ARBA00022692"/>
    </source>
</evidence>
<dbReference type="CDD" id="cd13127">
    <property type="entry name" value="MATE_tuaB_like"/>
    <property type="match status" value="1"/>
</dbReference>
<evidence type="ECO:0000256" key="7">
    <source>
        <dbReference type="SAM" id="Phobius"/>
    </source>
</evidence>
<evidence type="ECO:0000256" key="5">
    <source>
        <dbReference type="ARBA" id="ARBA00022989"/>
    </source>
</evidence>
<proteinExistence type="inferred from homology"/>
<evidence type="ECO:0000256" key="6">
    <source>
        <dbReference type="ARBA" id="ARBA00023136"/>
    </source>
</evidence>
<dbReference type="RefSeq" id="WP_123281747.1">
    <property type="nucleotide sequence ID" value="NZ_RJTU01000065.1"/>
</dbReference>
<keyword evidence="6 7" id="KW-0472">Membrane</keyword>
<dbReference type="PANTHER" id="PTHR30250:SF10">
    <property type="entry name" value="LIPOPOLYSACCHARIDE BIOSYNTHESIS PROTEIN WZXC"/>
    <property type="match status" value="1"/>
</dbReference>
<protein>
    <submittedName>
        <fullName evidence="8">Lipopolysaccharide biosynthesis protein</fullName>
    </submittedName>
</protein>
<evidence type="ECO:0000313" key="9">
    <source>
        <dbReference type="Proteomes" id="UP000267623"/>
    </source>
</evidence>
<feature type="transmembrane region" description="Helical" evidence="7">
    <location>
        <begin position="412"/>
        <end position="430"/>
    </location>
</feature>
<reference evidence="9" key="2">
    <citation type="submission" date="2018-11" db="EMBL/GenBank/DDBJ databases">
        <title>Proposal to divide the Flavobacteriaceae and reorganize its genera based on Amino Acid Identity values calculated from whole genome sequences.</title>
        <authorList>
            <person name="Nicholson A.C."/>
            <person name="Gulvik C.A."/>
            <person name="Whitney A.M."/>
            <person name="Humrighouse B.W."/>
            <person name="Bell M."/>
            <person name="Holmes B."/>
            <person name="Steigerwalt A."/>
            <person name="Villarma A."/>
            <person name="Sheth M."/>
            <person name="Batra D."/>
            <person name="Pryor J."/>
            <person name="Bernardet J.-F."/>
            <person name="Hugo C."/>
            <person name="Kampfer P."/>
            <person name="Newman J."/>
            <person name="Mcquiston J."/>
        </authorList>
    </citation>
    <scope>NUCLEOTIDE SEQUENCE [LARGE SCALE GENOMIC DNA]</scope>
    <source>
        <strain evidence="9">DSM 22165</strain>
    </source>
</reference>
<feature type="transmembrane region" description="Helical" evidence="7">
    <location>
        <begin position="21"/>
        <end position="37"/>
    </location>
</feature>
<evidence type="ECO:0000256" key="3">
    <source>
        <dbReference type="ARBA" id="ARBA00022475"/>
    </source>
</evidence>
<feature type="transmembrane region" description="Helical" evidence="7">
    <location>
        <begin position="321"/>
        <end position="338"/>
    </location>
</feature>
<comment type="caution">
    <text evidence="8">The sequence shown here is derived from an EMBL/GenBank/DDBJ whole genome shotgun (WGS) entry which is preliminary data.</text>
</comment>
<dbReference type="AlphaFoldDB" id="A0A3N0X6H3"/>
<dbReference type="InterPro" id="IPR050833">
    <property type="entry name" value="Poly_Biosynth_Transport"/>
</dbReference>
<organism evidence="8 9">
    <name type="scientific">Epilithonimonas hominis</name>
    <dbReference type="NCBI Taxonomy" id="420404"/>
    <lineage>
        <taxon>Bacteria</taxon>
        <taxon>Pseudomonadati</taxon>
        <taxon>Bacteroidota</taxon>
        <taxon>Flavobacteriia</taxon>
        <taxon>Flavobacteriales</taxon>
        <taxon>Weeksellaceae</taxon>
        <taxon>Chryseobacterium group</taxon>
        <taxon>Epilithonimonas</taxon>
    </lineage>
</organism>
<sequence>MSLKQKTISNVKWSFVESMSLKAISFFLGIILARLLLPSDFGILAVVNVFYLLVTLFVDGGLKEALIQKSDVNEIHYSTVFWLNIIMSVFLYLILFIAAPFIEDFYDYENLSFFIRLQSLTLVIESVGIIQIAKATKELNLKKITKARIPTSLISFVVGIYLAYNGFGILSLIIQQLVNAFFYVVFLLISVRYVPKFIFQIREIRDLYRFGAKILLVTFLSRFYVQSLSLIFAKYYSPALLGLNNKSRSIQSVPVEIINSSFMKGLYPSMVQLKNNKTKLKDIFNLNVRLITYLMLLINGIFFFQAQEIVIVLLGKNWIDSAVYLKIFAIGSIFYPITIQAQNIFKILNKVNLYLKIELGHKVFILISVLFLVYWISFPKLLIIIVILNVFLSFFYQYLLSAELGFSIYKESFYIIKNMLIVGFGGWSIQKGFDSFFIMEPIYSIFCFSILYAALWLFLIWKMDSQLLLHVKKIFIK</sequence>
<evidence type="ECO:0000313" key="8">
    <source>
        <dbReference type="EMBL" id="ROI12938.1"/>
    </source>
</evidence>
<dbReference type="PANTHER" id="PTHR30250">
    <property type="entry name" value="PST FAMILY PREDICTED COLANIC ACID TRANSPORTER"/>
    <property type="match status" value="1"/>
</dbReference>
<feature type="transmembrane region" description="Helical" evidence="7">
    <location>
        <begin position="382"/>
        <end position="400"/>
    </location>
</feature>
<keyword evidence="5 7" id="KW-1133">Transmembrane helix</keyword>
<dbReference type="Proteomes" id="UP000267623">
    <property type="component" value="Unassembled WGS sequence"/>
</dbReference>
<evidence type="ECO:0000256" key="2">
    <source>
        <dbReference type="ARBA" id="ARBA00007430"/>
    </source>
</evidence>
<gene>
    <name evidence="8" type="ORF">EGH73_10290</name>
</gene>
<dbReference type="Pfam" id="PF13440">
    <property type="entry name" value="Polysacc_synt_3"/>
    <property type="match status" value="1"/>
</dbReference>
<feature type="transmembrane region" description="Helical" evidence="7">
    <location>
        <begin position="153"/>
        <end position="174"/>
    </location>
</feature>
<feature type="transmembrane region" description="Helical" evidence="7">
    <location>
        <begin position="442"/>
        <end position="461"/>
    </location>
</feature>
<feature type="transmembrane region" description="Helical" evidence="7">
    <location>
        <begin position="290"/>
        <end position="315"/>
    </location>
</feature>
<feature type="transmembrane region" description="Helical" evidence="7">
    <location>
        <begin position="43"/>
        <end position="62"/>
    </location>
</feature>
<keyword evidence="4 7" id="KW-0812">Transmembrane</keyword>
<dbReference type="EMBL" id="RJTU01000065">
    <property type="protein sequence ID" value="ROI12938.1"/>
    <property type="molecule type" value="Genomic_DNA"/>
</dbReference>
<evidence type="ECO:0000256" key="1">
    <source>
        <dbReference type="ARBA" id="ARBA00004651"/>
    </source>
</evidence>
<dbReference type="GO" id="GO:0005886">
    <property type="term" value="C:plasma membrane"/>
    <property type="evidence" value="ECO:0007669"/>
    <property type="project" value="UniProtKB-SubCell"/>
</dbReference>
<feature type="transmembrane region" description="Helical" evidence="7">
    <location>
        <begin position="82"/>
        <end position="102"/>
    </location>
</feature>
<name>A0A3N0X6H3_9FLAO</name>
<feature type="transmembrane region" description="Helical" evidence="7">
    <location>
        <begin position="359"/>
        <end position="376"/>
    </location>
</feature>